<protein>
    <recommendedName>
        <fullName evidence="3">Lipoprotein</fullName>
    </recommendedName>
</protein>
<proteinExistence type="predicted"/>
<evidence type="ECO:0000313" key="2">
    <source>
        <dbReference type="Proteomes" id="UP001519287"/>
    </source>
</evidence>
<organism evidence="1 2">
    <name type="scientific">Paenibacillus eucommiae</name>
    <dbReference type="NCBI Taxonomy" id="1355755"/>
    <lineage>
        <taxon>Bacteria</taxon>
        <taxon>Bacillati</taxon>
        <taxon>Bacillota</taxon>
        <taxon>Bacilli</taxon>
        <taxon>Bacillales</taxon>
        <taxon>Paenibacillaceae</taxon>
        <taxon>Paenibacillus</taxon>
    </lineage>
</organism>
<reference evidence="1 2" key="1">
    <citation type="submission" date="2021-03" db="EMBL/GenBank/DDBJ databases">
        <title>Genomic Encyclopedia of Type Strains, Phase IV (KMG-IV): sequencing the most valuable type-strain genomes for metagenomic binning, comparative biology and taxonomic classification.</title>
        <authorList>
            <person name="Goeker M."/>
        </authorList>
    </citation>
    <scope>NUCLEOTIDE SEQUENCE [LARGE SCALE GENOMIC DNA]</scope>
    <source>
        <strain evidence="1 2">DSM 26048</strain>
    </source>
</reference>
<name>A0ABS4J252_9BACL</name>
<sequence>MKRTFAFGLLLLFMISIVVACNQRDILRKQNLNQNSNHGLDQSLIQKLNQSLNFHISKPEGQSYKVYKKIEDSETVKIVRDALLNVPWNNAKVSMSRQPDYKIDMINNDPAISYEPVTFDVWLSPKKDVLQVIIEGQSRHGSILKKDFENIFSILSE</sequence>
<evidence type="ECO:0000313" key="1">
    <source>
        <dbReference type="EMBL" id="MBP1993924.1"/>
    </source>
</evidence>
<dbReference type="RefSeq" id="WP_209975793.1">
    <property type="nucleotide sequence ID" value="NZ_JAGGLB010000022.1"/>
</dbReference>
<gene>
    <name evidence="1" type="ORF">J2Z66_005550</name>
</gene>
<accession>A0ABS4J252</accession>
<keyword evidence="2" id="KW-1185">Reference proteome</keyword>
<comment type="caution">
    <text evidence="1">The sequence shown here is derived from an EMBL/GenBank/DDBJ whole genome shotgun (WGS) entry which is preliminary data.</text>
</comment>
<dbReference type="Proteomes" id="UP001519287">
    <property type="component" value="Unassembled WGS sequence"/>
</dbReference>
<dbReference type="PROSITE" id="PS51257">
    <property type="entry name" value="PROKAR_LIPOPROTEIN"/>
    <property type="match status" value="1"/>
</dbReference>
<dbReference type="EMBL" id="JAGGLB010000022">
    <property type="protein sequence ID" value="MBP1993924.1"/>
    <property type="molecule type" value="Genomic_DNA"/>
</dbReference>
<evidence type="ECO:0008006" key="3">
    <source>
        <dbReference type="Google" id="ProtNLM"/>
    </source>
</evidence>